<keyword evidence="2" id="KW-1185">Reference proteome</keyword>
<comment type="caution">
    <text evidence="1">The sequence shown here is derived from an EMBL/GenBank/DDBJ whole genome shotgun (WGS) entry which is preliminary data.</text>
</comment>
<dbReference type="InterPro" id="IPR027482">
    <property type="entry name" value="Sec1-like_dom2"/>
</dbReference>
<dbReference type="Gene3D" id="3.40.50.1910">
    <property type="match status" value="1"/>
</dbReference>
<proteinExistence type="predicted"/>
<reference evidence="1 2" key="1">
    <citation type="submission" date="2021-07" db="EMBL/GenBank/DDBJ databases">
        <authorList>
            <person name="Palmer J.M."/>
        </authorList>
    </citation>
    <scope>NUCLEOTIDE SEQUENCE [LARGE SCALE GENOMIC DNA]</scope>
    <source>
        <strain evidence="1 2">AT_MEX2019</strain>
        <tissue evidence="1">Muscle</tissue>
    </source>
</reference>
<sequence>MFTKEWSKIGIRVSLSKMTCLDFQVSRPRPSDNPLLFLFLVGGLTPSELRLIKDTVSKLKPGTQVLILSTRLLRPTDIPKLLFSSQRLRPDIGL</sequence>
<protein>
    <recommendedName>
        <fullName evidence="3">Sec1 family domain-containing protein 2</fullName>
    </recommendedName>
</protein>
<name>A0ABU7C1S5_9TELE</name>
<dbReference type="InterPro" id="IPR036045">
    <property type="entry name" value="Sec1-like_sf"/>
</dbReference>
<evidence type="ECO:0000313" key="2">
    <source>
        <dbReference type="Proteomes" id="UP001345963"/>
    </source>
</evidence>
<evidence type="ECO:0000313" key="1">
    <source>
        <dbReference type="EMBL" id="MED6255825.1"/>
    </source>
</evidence>
<accession>A0ABU7C1S5</accession>
<dbReference type="SUPFAM" id="SSF56815">
    <property type="entry name" value="Sec1/munc18-like (SM) proteins"/>
    <property type="match status" value="1"/>
</dbReference>
<organism evidence="1 2">
    <name type="scientific">Ataeniobius toweri</name>
    <dbReference type="NCBI Taxonomy" id="208326"/>
    <lineage>
        <taxon>Eukaryota</taxon>
        <taxon>Metazoa</taxon>
        <taxon>Chordata</taxon>
        <taxon>Craniata</taxon>
        <taxon>Vertebrata</taxon>
        <taxon>Euteleostomi</taxon>
        <taxon>Actinopterygii</taxon>
        <taxon>Neopterygii</taxon>
        <taxon>Teleostei</taxon>
        <taxon>Neoteleostei</taxon>
        <taxon>Acanthomorphata</taxon>
        <taxon>Ovalentaria</taxon>
        <taxon>Atherinomorphae</taxon>
        <taxon>Cyprinodontiformes</taxon>
        <taxon>Goodeidae</taxon>
        <taxon>Ataeniobius</taxon>
    </lineage>
</organism>
<dbReference type="EMBL" id="JAHUTI010072056">
    <property type="protein sequence ID" value="MED6255825.1"/>
    <property type="molecule type" value="Genomic_DNA"/>
</dbReference>
<gene>
    <name evidence="1" type="ORF">ATANTOWER_015536</name>
</gene>
<dbReference type="Proteomes" id="UP001345963">
    <property type="component" value="Unassembled WGS sequence"/>
</dbReference>
<evidence type="ECO:0008006" key="3">
    <source>
        <dbReference type="Google" id="ProtNLM"/>
    </source>
</evidence>